<evidence type="ECO:0000256" key="5">
    <source>
        <dbReference type="ARBA" id="ARBA00037300"/>
    </source>
</evidence>
<dbReference type="GO" id="GO:0000480">
    <property type="term" value="P:endonucleolytic cleavage in 5'-ETS of tricistronic rRNA transcript (SSU-rRNA, 5.8S rRNA, LSU-rRNA)"/>
    <property type="evidence" value="ECO:0007669"/>
    <property type="project" value="EnsemblFungi"/>
</dbReference>
<keyword evidence="3" id="KW-0698">rRNA processing</keyword>
<protein>
    <recommendedName>
        <fullName evidence="7">U three protein 23</fullName>
    </recommendedName>
</protein>
<keyword evidence="11" id="KW-1185">Reference proteome</keyword>
<evidence type="ECO:0000256" key="7">
    <source>
        <dbReference type="ARBA" id="ARBA00076388"/>
    </source>
</evidence>
<name>G8BYB0_TETPH</name>
<dbReference type="GeneID" id="11532996"/>
<dbReference type="HOGENOM" id="CLU_053567_2_1_1"/>
<dbReference type="Pfam" id="PF24779">
    <property type="entry name" value="UTP23_sensor"/>
    <property type="match status" value="1"/>
</dbReference>
<comment type="similarity">
    <text evidence="6">Belongs to the UTP23/FCF1 family. UTP23 subfamily.</text>
</comment>
<dbReference type="GO" id="GO:0070181">
    <property type="term" value="F:small ribosomal subunit rRNA binding"/>
    <property type="evidence" value="ECO:0007669"/>
    <property type="project" value="EnsemblFungi"/>
</dbReference>
<dbReference type="OMA" id="CCMQALY"/>
<dbReference type="Gene3D" id="3.40.50.1010">
    <property type="entry name" value="5'-nuclease"/>
    <property type="match status" value="1"/>
</dbReference>
<evidence type="ECO:0000313" key="11">
    <source>
        <dbReference type="Proteomes" id="UP000005666"/>
    </source>
</evidence>
<dbReference type="STRING" id="1071381.G8BYB0"/>
<dbReference type="FunFam" id="3.40.50.1010:FF:000006">
    <property type="entry name" value="rRNA-processing protein UTP23 homolog"/>
    <property type="match status" value="1"/>
</dbReference>
<dbReference type="eggNOG" id="KOG3164">
    <property type="taxonomic scope" value="Eukaryota"/>
</dbReference>
<evidence type="ECO:0000256" key="4">
    <source>
        <dbReference type="ARBA" id="ARBA00023242"/>
    </source>
</evidence>
<dbReference type="InterPro" id="IPR029060">
    <property type="entry name" value="PIN-like_dom_sf"/>
</dbReference>
<dbReference type="AlphaFoldDB" id="G8BYB0"/>
<gene>
    <name evidence="10" type="primary">TPHA0J00280</name>
    <name evidence="10" type="ordered locus">TPHA_0J00280</name>
</gene>
<evidence type="ECO:0000256" key="8">
    <source>
        <dbReference type="SAM" id="MobiDB-lite"/>
    </source>
</evidence>
<evidence type="ECO:0000256" key="1">
    <source>
        <dbReference type="ARBA" id="ARBA00004604"/>
    </source>
</evidence>
<dbReference type="GO" id="GO:0000447">
    <property type="term" value="P:endonucleolytic cleavage in ITS1 to separate SSU-rRNA from 5.8S rRNA and LSU-rRNA from tricistronic rRNA transcript (SSU-rRNA, 5.8S rRNA, LSU-rRNA)"/>
    <property type="evidence" value="ECO:0007669"/>
    <property type="project" value="EnsemblFungi"/>
</dbReference>
<evidence type="ECO:0000256" key="3">
    <source>
        <dbReference type="ARBA" id="ARBA00022552"/>
    </source>
</evidence>
<keyword evidence="4" id="KW-0539">Nucleus</keyword>
<dbReference type="InterPro" id="IPR057776">
    <property type="entry name" value="UTP23_sensor"/>
</dbReference>
<evidence type="ECO:0000313" key="10">
    <source>
        <dbReference type="EMBL" id="CCE64852.1"/>
    </source>
</evidence>
<feature type="domain" description="UTP23 sensor motif region" evidence="9">
    <location>
        <begin position="198"/>
        <end position="217"/>
    </location>
</feature>
<feature type="region of interest" description="Disordered" evidence="8">
    <location>
        <begin position="172"/>
        <end position="271"/>
    </location>
</feature>
<accession>G8BYB0</accession>
<keyword evidence="2" id="KW-0690">Ribosome biogenesis</keyword>
<evidence type="ECO:0000256" key="6">
    <source>
        <dbReference type="ARBA" id="ARBA00038503"/>
    </source>
</evidence>
<comment type="function">
    <text evidence="5">Involved in rRNA-processing and ribosome biogenesis.</text>
</comment>
<dbReference type="Proteomes" id="UP000005666">
    <property type="component" value="Chromosome 10"/>
</dbReference>
<dbReference type="InterPro" id="IPR006984">
    <property type="entry name" value="Fcf1/UTP23"/>
</dbReference>
<dbReference type="SUPFAM" id="SSF88723">
    <property type="entry name" value="PIN domain-like"/>
    <property type="match status" value="1"/>
</dbReference>
<dbReference type="EMBL" id="HE612865">
    <property type="protein sequence ID" value="CCE64852.1"/>
    <property type="molecule type" value="Genomic_DNA"/>
</dbReference>
<dbReference type="Pfam" id="PF04900">
    <property type="entry name" value="Fcf1"/>
    <property type="match status" value="1"/>
</dbReference>
<dbReference type="PANTHER" id="PTHR12416">
    <property type="entry name" value="RRNA-PROCESSING PROTEIN UTP23 HOMOLOG"/>
    <property type="match status" value="1"/>
</dbReference>
<comment type="subcellular location">
    <subcellularLocation>
        <location evidence="1">Nucleus</location>
        <location evidence="1">Nucleolus</location>
    </subcellularLocation>
</comment>
<reference evidence="10 11" key="1">
    <citation type="journal article" date="2011" name="Proc. Natl. Acad. Sci. U.S.A.">
        <title>Evolutionary erosion of yeast sex chromosomes by mating-type switching accidents.</title>
        <authorList>
            <person name="Gordon J.L."/>
            <person name="Armisen D."/>
            <person name="Proux-Wera E."/>
            <person name="Oheigeartaigh S.S."/>
            <person name="Byrne K.P."/>
            <person name="Wolfe K.H."/>
        </authorList>
    </citation>
    <scope>NUCLEOTIDE SEQUENCE [LARGE SCALE GENOMIC DNA]</scope>
    <source>
        <strain evidence="11">ATCC 24235 / CBS 4417 / NBRC 1672 / NRRL Y-8282 / UCD 70-5</strain>
    </source>
</reference>
<dbReference type="GO" id="GO:0000472">
    <property type="term" value="P:endonucleolytic cleavage to generate mature 5'-end of SSU-rRNA from (SSU-rRNA, 5.8S rRNA, LSU-rRNA)"/>
    <property type="evidence" value="ECO:0007669"/>
    <property type="project" value="EnsemblFungi"/>
</dbReference>
<organism evidence="10 11">
    <name type="scientific">Tetrapisispora phaffii (strain ATCC 24235 / CBS 4417 / NBRC 1672 / NRRL Y-8282 / UCD 70-5)</name>
    <name type="common">Yeast</name>
    <name type="synonym">Fabospora phaffii</name>
    <dbReference type="NCBI Taxonomy" id="1071381"/>
    <lineage>
        <taxon>Eukaryota</taxon>
        <taxon>Fungi</taxon>
        <taxon>Dikarya</taxon>
        <taxon>Ascomycota</taxon>
        <taxon>Saccharomycotina</taxon>
        <taxon>Saccharomycetes</taxon>
        <taxon>Saccharomycetales</taxon>
        <taxon>Saccharomycetaceae</taxon>
        <taxon>Tetrapisispora</taxon>
    </lineage>
</organism>
<feature type="compositionally biased region" description="Polar residues" evidence="8">
    <location>
        <begin position="260"/>
        <end position="271"/>
    </location>
</feature>
<feature type="compositionally biased region" description="Basic residues" evidence="8">
    <location>
        <begin position="233"/>
        <end position="242"/>
    </location>
</feature>
<dbReference type="GO" id="GO:0032040">
    <property type="term" value="C:small-subunit processome"/>
    <property type="evidence" value="ECO:0007669"/>
    <property type="project" value="EnsemblFungi"/>
</dbReference>
<dbReference type="CDD" id="cd09865">
    <property type="entry name" value="PIN_ScUtp23p-like"/>
    <property type="match status" value="1"/>
</dbReference>
<dbReference type="RefSeq" id="XP_003687286.1">
    <property type="nucleotide sequence ID" value="XM_003687238.1"/>
</dbReference>
<evidence type="ECO:0000256" key="2">
    <source>
        <dbReference type="ARBA" id="ARBA00022517"/>
    </source>
</evidence>
<dbReference type="KEGG" id="tpf:TPHA_0J00280"/>
<evidence type="ECO:0000259" key="9">
    <source>
        <dbReference type="Pfam" id="PF24779"/>
    </source>
</evidence>
<dbReference type="OrthoDB" id="25675at2759"/>
<proteinExistence type="inferred from homology"/>
<sequence>MRQKRAKSYKKQMVVYNHTFKFREPYQILVDEQIVQDSFESNYNLYRNLRKTLQAENIKVMITQCCMQKLYTTSNQELIDEAKRFERRRCNHSIKDPKEPLECIESIVNIDGQNKHRYVVATQNMELRRKLRRVPGVPILHLSRSVMIMEPISDSSVRLNRKFEQSKLYKGLNDPKYSMAPTPKEGTPDTEGTQPAATKKRKGVKEPNPLSKKKKVKVEIPKPAATTTDAANKKRRRKHRSNKNSENGNEGEDPKETGNSEEQVPESQDAN</sequence>